<dbReference type="GO" id="GO:0003677">
    <property type="term" value="F:DNA binding"/>
    <property type="evidence" value="ECO:0007669"/>
    <property type="project" value="InterPro"/>
</dbReference>
<dbReference type="Pfam" id="PF06114">
    <property type="entry name" value="Peptidase_M78"/>
    <property type="match status" value="1"/>
</dbReference>
<dbReference type="InterPro" id="IPR010359">
    <property type="entry name" value="IrrE_HExxH"/>
</dbReference>
<dbReference type="GeneID" id="85195707"/>
<organism evidence="3 4">
    <name type="scientific">Methanimicrococcus hongohii</name>
    <dbReference type="NCBI Taxonomy" id="3028295"/>
    <lineage>
        <taxon>Archaea</taxon>
        <taxon>Methanobacteriati</taxon>
        <taxon>Methanobacteriota</taxon>
        <taxon>Stenosarchaea group</taxon>
        <taxon>Methanomicrobia</taxon>
        <taxon>Methanosarcinales</taxon>
        <taxon>Methanosarcinaceae</taxon>
        <taxon>Methanimicrococcus</taxon>
    </lineage>
</organism>
<keyword evidence="4" id="KW-1185">Reference proteome</keyword>
<dbReference type="InterPro" id="IPR010982">
    <property type="entry name" value="Lambda_DNA-bd_dom_sf"/>
</dbReference>
<evidence type="ECO:0000259" key="2">
    <source>
        <dbReference type="PROSITE" id="PS50943"/>
    </source>
</evidence>
<dbReference type="InterPro" id="IPR001387">
    <property type="entry name" value="Cro/C1-type_HTH"/>
</dbReference>
<dbReference type="PROSITE" id="PS50943">
    <property type="entry name" value="HTH_CROC1"/>
    <property type="match status" value="1"/>
</dbReference>
<proteinExistence type="inferred from homology"/>
<evidence type="ECO:0000256" key="1">
    <source>
        <dbReference type="ARBA" id="ARBA00007227"/>
    </source>
</evidence>
<protein>
    <recommendedName>
        <fullName evidence="2">HTH cro/C1-type domain-containing protein</fullName>
    </recommendedName>
</protein>
<dbReference type="Proteomes" id="UP001302978">
    <property type="component" value="Chromosome"/>
</dbReference>
<reference evidence="3 4" key="1">
    <citation type="submission" date="2023-07" db="EMBL/GenBank/DDBJ databases">
        <title>Closed genoem sequence of Methanomicrococcus sp. Hf6.</title>
        <authorList>
            <person name="Poehlein A."/>
            <person name="Protasov E."/>
            <person name="Platt K."/>
            <person name="Reeh H."/>
            <person name="Daniel R."/>
            <person name="Brune A."/>
        </authorList>
    </citation>
    <scope>NUCLEOTIDE SEQUENCE [LARGE SCALE GENOMIC DNA]</scope>
    <source>
        <strain evidence="3 4">Hf6</strain>
    </source>
</reference>
<name>A0AA96V0T2_9EURY</name>
<evidence type="ECO:0000313" key="4">
    <source>
        <dbReference type="Proteomes" id="UP001302978"/>
    </source>
</evidence>
<dbReference type="RefSeq" id="WP_316556977.1">
    <property type="nucleotide sequence ID" value="NZ_CP131059.1"/>
</dbReference>
<dbReference type="PANTHER" id="PTHR43236:SF2">
    <property type="entry name" value="BLL0069 PROTEIN"/>
    <property type="match status" value="1"/>
</dbReference>
<dbReference type="SMART" id="SM00530">
    <property type="entry name" value="HTH_XRE"/>
    <property type="match status" value="1"/>
</dbReference>
<evidence type="ECO:0000313" key="3">
    <source>
        <dbReference type="EMBL" id="WNY23815.1"/>
    </source>
</evidence>
<accession>A0AA96V0T2</accession>
<sequence>MEESIIIGKKVKHRRELLGLTEKQFADFLGVEQEYLRQRESGKENFSVILLENACNLFGCDILDIVEEKQNTNSIKIAFRASNLGTADLVAISKINKIALNLDQMNQWLGNMKQNSELNSDAVKLREKLNISLTAPIDDIFSLIENSENFTLIFYPFSNNISGMSVKIGIEKLIVINSANTLGRQHFTAAHELYHLFVKEEDLVICENMDWEQKTESEKEADIFASYFLAPENSLKEYIEKTITPKNNTLMPEDVVKIEQYFKMSRKAILTRLQNEYNIENREKLESNVKSFARSLGYEDLLYCPNTEKQKYYTAGNYIKKVEEVREKEIVSAGKYKELLNDAFRYDQIAETDETQQESEIFD</sequence>
<feature type="domain" description="HTH cro/C1-type" evidence="2">
    <location>
        <begin position="11"/>
        <end position="65"/>
    </location>
</feature>
<dbReference type="InterPro" id="IPR052345">
    <property type="entry name" value="Rad_response_metalloprotease"/>
</dbReference>
<dbReference type="PANTHER" id="PTHR43236">
    <property type="entry name" value="ANTITOXIN HIGA1"/>
    <property type="match status" value="1"/>
</dbReference>
<dbReference type="EMBL" id="CP131059">
    <property type="protein sequence ID" value="WNY23815.1"/>
    <property type="molecule type" value="Genomic_DNA"/>
</dbReference>
<dbReference type="Gene3D" id="1.10.10.2910">
    <property type="match status" value="1"/>
</dbReference>
<gene>
    <name evidence="3" type="ORF">MmiHf6_11360</name>
</gene>
<dbReference type="Gene3D" id="1.10.260.40">
    <property type="entry name" value="lambda repressor-like DNA-binding domains"/>
    <property type="match status" value="1"/>
</dbReference>
<dbReference type="CDD" id="cd00093">
    <property type="entry name" value="HTH_XRE"/>
    <property type="match status" value="1"/>
</dbReference>
<comment type="similarity">
    <text evidence="1">Belongs to the short-chain fatty acyl-CoA assimilation regulator (ScfR) family.</text>
</comment>
<dbReference type="AlphaFoldDB" id="A0AA96V0T2"/>
<dbReference type="Pfam" id="PF01381">
    <property type="entry name" value="HTH_3"/>
    <property type="match status" value="1"/>
</dbReference>
<dbReference type="KEGG" id="mehf:MmiHf6_11360"/>
<dbReference type="SUPFAM" id="SSF47413">
    <property type="entry name" value="lambda repressor-like DNA-binding domains"/>
    <property type="match status" value="1"/>
</dbReference>